<evidence type="ECO:0000256" key="5">
    <source>
        <dbReference type="ARBA" id="ARBA00022737"/>
    </source>
</evidence>
<evidence type="ECO:0000256" key="2">
    <source>
        <dbReference type="ARBA" id="ARBA00022448"/>
    </source>
</evidence>
<dbReference type="Proteomes" id="UP000008837">
    <property type="component" value="Unassembled WGS sequence"/>
</dbReference>
<dbReference type="PANTHER" id="PTHR23284:SF0">
    <property type="entry name" value="PROLACTIN REGULATORY ELEMENT-BINDING PROTEIN"/>
    <property type="match status" value="1"/>
</dbReference>
<dbReference type="AlphaFoldDB" id="A8QB04"/>
<evidence type="ECO:0000256" key="6">
    <source>
        <dbReference type="ARBA" id="ARBA00022824"/>
    </source>
</evidence>
<evidence type="ECO:0000256" key="1">
    <source>
        <dbReference type="ARBA" id="ARBA00004648"/>
    </source>
</evidence>
<reference evidence="11 12" key="1">
    <citation type="journal article" date="2007" name="Proc. Natl. Acad. Sci. U.S.A.">
        <title>Dandruff-associated Malassezia genomes reveal convergent and divergent virulence traits shared with plant and human fungal pathogens.</title>
        <authorList>
            <person name="Xu J."/>
            <person name="Saunders C.W."/>
            <person name="Hu P."/>
            <person name="Grant R.A."/>
            <person name="Boekhout T."/>
            <person name="Kuramae E.E."/>
            <person name="Kronstad J.W."/>
            <person name="Deangelis Y.M."/>
            <person name="Reeder N.L."/>
            <person name="Johnstone K.R."/>
            <person name="Leland M."/>
            <person name="Fieno A.M."/>
            <person name="Begley W.M."/>
            <person name="Sun Y."/>
            <person name="Lacey M.P."/>
            <person name="Chaudhary T."/>
            <person name="Keough T."/>
            <person name="Chu L."/>
            <person name="Sears R."/>
            <person name="Yuan B."/>
            <person name="Dawson T.L.Jr."/>
        </authorList>
    </citation>
    <scope>NUCLEOTIDE SEQUENCE [LARGE SCALE GENOMIC DNA]</scope>
    <source>
        <strain evidence="12">ATCC MYA-4612 / CBS 7966</strain>
    </source>
</reference>
<evidence type="ECO:0000313" key="11">
    <source>
        <dbReference type="EMBL" id="EDP41861.1"/>
    </source>
</evidence>
<keyword evidence="5" id="KW-0677">Repeat</keyword>
<keyword evidence="4" id="KW-0812">Transmembrane</keyword>
<dbReference type="InterPro" id="IPR015943">
    <property type="entry name" value="WD40/YVTN_repeat-like_dom_sf"/>
</dbReference>
<dbReference type="GeneID" id="5853382"/>
<keyword evidence="8" id="KW-0653">Protein transport</keyword>
<proteinExistence type="predicted"/>
<evidence type="ECO:0000256" key="9">
    <source>
        <dbReference type="ARBA" id="ARBA00022989"/>
    </source>
</evidence>
<keyword evidence="6" id="KW-0256">Endoplasmic reticulum</keyword>
<dbReference type="GO" id="GO:0015031">
    <property type="term" value="P:protein transport"/>
    <property type="evidence" value="ECO:0007669"/>
    <property type="project" value="UniProtKB-KW"/>
</dbReference>
<evidence type="ECO:0000256" key="8">
    <source>
        <dbReference type="ARBA" id="ARBA00022927"/>
    </source>
</evidence>
<dbReference type="GO" id="GO:0006888">
    <property type="term" value="P:endoplasmic reticulum to Golgi vesicle-mediated transport"/>
    <property type="evidence" value="ECO:0007669"/>
    <property type="project" value="TreeGrafter"/>
</dbReference>
<protein>
    <submittedName>
        <fullName evidence="11">Uncharacterized protein</fullName>
    </submittedName>
</protein>
<evidence type="ECO:0000256" key="10">
    <source>
        <dbReference type="ARBA" id="ARBA00023136"/>
    </source>
</evidence>
<keyword evidence="9" id="KW-1133">Transmembrane helix</keyword>
<dbReference type="SUPFAM" id="SSF50978">
    <property type="entry name" value="WD40 repeat-like"/>
    <property type="match status" value="1"/>
</dbReference>
<dbReference type="GO" id="GO:0005789">
    <property type="term" value="C:endoplasmic reticulum membrane"/>
    <property type="evidence" value="ECO:0007669"/>
    <property type="project" value="UniProtKB-SubCell"/>
</dbReference>
<dbReference type="InterPro" id="IPR036322">
    <property type="entry name" value="WD40_repeat_dom_sf"/>
</dbReference>
<dbReference type="PANTHER" id="PTHR23284">
    <property type="entry name" value="PROLACTIN REGULATORY ELEMENT BINDING PROTEIN"/>
    <property type="match status" value="1"/>
</dbReference>
<dbReference type="OrthoDB" id="2013972at2759"/>
<evidence type="ECO:0000256" key="3">
    <source>
        <dbReference type="ARBA" id="ARBA00022574"/>
    </source>
</evidence>
<dbReference type="GO" id="GO:0003400">
    <property type="term" value="P:regulation of COPII vesicle coating"/>
    <property type="evidence" value="ECO:0007669"/>
    <property type="project" value="TreeGrafter"/>
</dbReference>
<dbReference type="Gene3D" id="2.130.10.10">
    <property type="entry name" value="YVTN repeat-like/Quinoprotein amine dehydrogenase"/>
    <property type="match status" value="1"/>
</dbReference>
<dbReference type="OMA" id="APENEPC"/>
<name>A8QB04_MALGO</name>
<keyword evidence="2" id="KW-0813">Transport</keyword>
<evidence type="ECO:0000256" key="4">
    <source>
        <dbReference type="ARBA" id="ARBA00022692"/>
    </source>
</evidence>
<dbReference type="RefSeq" id="XP_001729075.1">
    <property type="nucleotide sequence ID" value="XM_001729023.1"/>
</dbReference>
<comment type="caution">
    <text evidence="11">The sequence shown here is derived from an EMBL/GenBank/DDBJ whole genome shotgun (WGS) entry which is preliminary data.</text>
</comment>
<dbReference type="EMBL" id="AAYY01000015">
    <property type="protein sequence ID" value="EDP41861.1"/>
    <property type="molecule type" value="Genomic_DNA"/>
</dbReference>
<gene>
    <name evidence="11" type="ORF">MGL_3863</name>
</gene>
<dbReference type="KEGG" id="mgl:MGL_3863"/>
<comment type="subcellular location">
    <subcellularLocation>
        <location evidence="1">Endoplasmic reticulum membrane</location>
        <topology evidence="1">Single-pass type II membrane protein</topology>
    </subcellularLocation>
</comment>
<evidence type="ECO:0000256" key="7">
    <source>
        <dbReference type="ARBA" id="ARBA00022892"/>
    </source>
</evidence>
<dbReference type="InParanoid" id="A8QB04"/>
<keyword evidence="10" id="KW-0472">Membrane</keyword>
<keyword evidence="12" id="KW-1185">Reference proteome</keyword>
<evidence type="ECO:0000313" key="12">
    <source>
        <dbReference type="Proteomes" id="UP000008837"/>
    </source>
</evidence>
<organism evidence="11 12">
    <name type="scientific">Malassezia globosa (strain ATCC MYA-4612 / CBS 7966)</name>
    <name type="common">Dandruff-associated fungus</name>
    <dbReference type="NCBI Taxonomy" id="425265"/>
    <lineage>
        <taxon>Eukaryota</taxon>
        <taxon>Fungi</taxon>
        <taxon>Dikarya</taxon>
        <taxon>Basidiomycota</taxon>
        <taxon>Ustilaginomycotina</taxon>
        <taxon>Malasseziomycetes</taxon>
        <taxon>Malasseziales</taxon>
        <taxon>Malasseziaceae</taxon>
        <taxon>Malassezia</taxon>
    </lineage>
</organism>
<dbReference type="InterPro" id="IPR045260">
    <property type="entry name" value="Sec12-like"/>
</dbReference>
<keyword evidence="7" id="KW-0931">ER-Golgi transport</keyword>
<dbReference type="GO" id="GO:0005085">
    <property type="term" value="F:guanyl-nucleotide exchange factor activity"/>
    <property type="evidence" value="ECO:0007669"/>
    <property type="project" value="InterPro"/>
</dbReference>
<dbReference type="VEuPathDB" id="FungiDB:MGL_3863"/>
<accession>A8QB04</accession>
<dbReference type="STRING" id="425265.A8QB04"/>
<sequence length="305" mass="32733">MSPMAQATLSTGSPVYAIDFIDPKHFVYAGGGGAGRTGVPNVIKATEIQLPDGIPSLHSCGEIMLNSNEDAPMCLSVNPSKTLQSHLVCGINAPADEMKQGKNPHVRVFEFSVHEHPAARAEAQMGQASSSISLSPITAIPSLGITDPEHYQKTAQFSPDGKLFTVASTDGRLQLHRYPSMAPVFSSSIGVISLNEEIYDTDFSHDGRQLAVTTLSRIVIFSTTPQTIEGETPTFAPRILQVIEKPVVGSGTGATFRMGNESTWPLLGRWLVRHVCHVASCSHVASAPENEPCSWLPTYMHGILT</sequence>
<keyword evidence="3" id="KW-0853">WD repeat</keyword>